<evidence type="ECO:0000256" key="1">
    <source>
        <dbReference type="SAM" id="Coils"/>
    </source>
</evidence>
<protein>
    <recommendedName>
        <fullName evidence="3">DUF4349 domain-containing protein</fullName>
    </recommendedName>
</protein>
<proteinExistence type="predicted"/>
<accession>A0A098S8F4</accession>
<dbReference type="InterPro" id="IPR025645">
    <property type="entry name" value="DUF4349"/>
</dbReference>
<dbReference type="Proteomes" id="UP000029736">
    <property type="component" value="Unassembled WGS sequence"/>
</dbReference>
<evidence type="ECO:0000256" key="2">
    <source>
        <dbReference type="SAM" id="SignalP"/>
    </source>
</evidence>
<evidence type="ECO:0000259" key="3">
    <source>
        <dbReference type="Pfam" id="PF14257"/>
    </source>
</evidence>
<comment type="caution">
    <text evidence="4">The sequence shown here is derived from an EMBL/GenBank/DDBJ whole genome shotgun (WGS) entry which is preliminary data.</text>
</comment>
<dbReference type="OrthoDB" id="5381491at2"/>
<name>A0A098S8F4_9BACT</name>
<evidence type="ECO:0000313" key="4">
    <source>
        <dbReference type="EMBL" id="KGE88400.1"/>
    </source>
</evidence>
<keyword evidence="1" id="KW-0175">Coiled coil</keyword>
<organism evidence="4 5">
    <name type="scientific">Phaeodactylibacter xiamenensis</name>
    <dbReference type="NCBI Taxonomy" id="1524460"/>
    <lineage>
        <taxon>Bacteria</taxon>
        <taxon>Pseudomonadati</taxon>
        <taxon>Bacteroidota</taxon>
        <taxon>Saprospiria</taxon>
        <taxon>Saprospirales</taxon>
        <taxon>Haliscomenobacteraceae</taxon>
        <taxon>Phaeodactylibacter</taxon>
    </lineage>
</organism>
<dbReference type="PROSITE" id="PS51257">
    <property type="entry name" value="PROKAR_LIPOPROTEIN"/>
    <property type="match status" value="1"/>
</dbReference>
<feature type="domain" description="DUF4349" evidence="3">
    <location>
        <begin position="41"/>
        <end position="191"/>
    </location>
</feature>
<dbReference type="STRING" id="1524460.IX84_09410"/>
<dbReference type="AlphaFoldDB" id="A0A098S8F4"/>
<dbReference type="RefSeq" id="WP_044219054.1">
    <property type="nucleotide sequence ID" value="NZ_JBKAGJ010000017.1"/>
</dbReference>
<dbReference type="EMBL" id="JPOS01000019">
    <property type="protein sequence ID" value="KGE88400.1"/>
    <property type="molecule type" value="Genomic_DNA"/>
</dbReference>
<feature type="signal peptide" evidence="2">
    <location>
        <begin position="1"/>
        <end position="19"/>
    </location>
</feature>
<feature type="coiled-coil region" evidence="1">
    <location>
        <begin position="141"/>
        <end position="175"/>
    </location>
</feature>
<feature type="chain" id="PRO_5001940038" description="DUF4349 domain-containing protein" evidence="2">
    <location>
        <begin position="20"/>
        <end position="212"/>
    </location>
</feature>
<dbReference type="Pfam" id="PF14257">
    <property type="entry name" value="DUF4349"/>
    <property type="match status" value="1"/>
</dbReference>
<keyword evidence="5" id="KW-1185">Reference proteome</keyword>
<sequence length="212" mass="24283">MLYLRHALFFILVLSTACGSQKAAYQMSDTMIARPQQEDDRKILYDAYLTLTVETPDSTSLYIQAIAKRFGGYVNEIGTDRSIIRVESQLLDAAIDDISQLGRLDRKSVRGQDVTEAYLDYQIRLDNAQQARGRYLDLLDQAATVDEILKVEKELERLNETIDLLKGKMNRIDHLDTYATITINLRERQKPGILGYIGIGLYRSVRWLFVRG</sequence>
<evidence type="ECO:0000313" key="5">
    <source>
        <dbReference type="Proteomes" id="UP000029736"/>
    </source>
</evidence>
<keyword evidence="2" id="KW-0732">Signal</keyword>
<reference evidence="4 5" key="1">
    <citation type="journal article" date="2014" name="Int. J. Syst. Evol. Microbiol.">
        <title>Phaeodactylibacter xiamenensis gen. nov., sp. nov., a member of the family Saprospiraceae isolated from the marine alga Phaeodactylum tricornutum.</title>
        <authorList>
            <person name="Chen Z.Jr."/>
            <person name="Lei X."/>
            <person name="Lai Q."/>
            <person name="Li Y."/>
            <person name="Zhang B."/>
            <person name="Zhang J."/>
            <person name="Zhang H."/>
            <person name="Yang L."/>
            <person name="Zheng W."/>
            <person name="Tian Y."/>
            <person name="Yu Z."/>
            <person name="Xu H.Jr."/>
            <person name="Zheng T."/>
        </authorList>
    </citation>
    <scope>NUCLEOTIDE SEQUENCE [LARGE SCALE GENOMIC DNA]</scope>
    <source>
        <strain evidence="4 5">KD52</strain>
    </source>
</reference>
<gene>
    <name evidence="4" type="ORF">IX84_09410</name>
</gene>